<sequence>MTQQAIFELLLQNNSFTNDNRNHIYPTLIPEAVENISTKLTDMLYDSLKVKSSASASRRTNILKFLQNIISHSHCHHHITEDNYLCVLKHLDGTYKKNDEIEEFLHNCQQEVNKNKLKLYEKITNELIVRNLKQKELNMQREFRANRIQTILSSYGIVSDVPHSETTYQHNEVIIKKIFGIDENVKSISIDDDNIQNKRMSMDYRLKQIKLGYAINNIGRNLEVEKYIDIIVHNLSSYEELYDFEKSFVKYIFNDIGRIAKYSSYNKFFFILEIDIIEMCTEIVQLDDSSEVQQLFQGLLENKKFIYLKSICNKDKYLSTKIKNIFYNLYGHSFCNVNIMKLMKLLV</sequence>
<dbReference type="EMBL" id="JARQZJ010000031">
    <property type="protein sequence ID" value="KAK9874437.1"/>
    <property type="molecule type" value="Genomic_DNA"/>
</dbReference>
<gene>
    <name evidence="1" type="ORF">WA026_002777</name>
</gene>
<accession>A0AAW1TSG1</accession>
<protein>
    <submittedName>
        <fullName evidence="1">Uncharacterized protein</fullName>
    </submittedName>
</protein>
<dbReference type="AlphaFoldDB" id="A0AAW1TSG1"/>
<organism evidence="1 2">
    <name type="scientific">Henosepilachna vigintioctopunctata</name>
    <dbReference type="NCBI Taxonomy" id="420089"/>
    <lineage>
        <taxon>Eukaryota</taxon>
        <taxon>Metazoa</taxon>
        <taxon>Ecdysozoa</taxon>
        <taxon>Arthropoda</taxon>
        <taxon>Hexapoda</taxon>
        <taxon>Insecta</taxon>
        <taxon>Pterygota</taxon>
        <taxon>Neoptera</taxon>
        <taxon>Endopterygota</taxon>
        <taxon>Coleoptera</taxon>
        <taxon>Polyphaga</taxon>
        <taxon>Cucujiformia</taxon>
        <taxon>Coccinelloidea</taxon>
        <taxon>Coccinellidae</taxon>
        <taxon>Epilachninae</taxon>
        <taxon>Epilachnini</taxon>
        <taxon>Henosepilachna</taxon>
    </lineage>
</organism>
<keyword evidence="2" id="KW-1185">Reference proteome</keyword>
<dbReference type="Proteomes" id="UP001431783">
    <property type="component" value="Unassembled WGS sequence"/>
</dbReference>
<reference evidence="1 2" key="1">
    <citation type="submission" date="2023-03" db="EMBL/GenBank/DDBJ databases">
        <title>Genome insight into feeding habits of ladybird beetles.</title>
        <authorList>
            <person name="Li H.-S."/>
            <person name="Huang Y.-H."/>
            <person name="Pang H."/>
        </authorList>
    </citation>
    <scope>NUCLEOTIDE SEQUENCE [LARGE SCALE GENOMIC DNA]</scope>
    <source>
        <strain evidence="1">SYSU_2023b</strain>
        <tissue evidence="1">Whole body</tissue>
    </source>
</reference>
<name>A0AAW1TSG1_9CUCU</name>
<proteinExistence type="predicted"/>
<evidence type="ECO:0000313" key="1">
    <source>
        <dbReference type="EMBL" id="KAK9874437.1"/>
    </source>
</evidence>
<evidence type="ECO:0000313" key="2">
    <source>
        <dbReference type="Proteomes" id="UP001431783"/>
    </source>
</evidence>
<comment type="caution">
    <text evidence="1">The sequence shown here is derived from an EMBL/GenBank/DDBJ whole genome shotgun (WGS) entry which is preliminary data.</text>
</comment>